<dbReference type="GeneID" id="54546514"/>
<reference evidence="2" key="1">
    <citation type="journal article" date="2020" name="Stud. Mycol.">
        <title>101 Dothideomycetes genomes: a test case for predicting lifestyles and emergence of pathogens.</title>
        <authorList>
            <person name="Haridas S."/>
            <person name="Albert R."/>
            <person name="Binder M."/>
            <person name="Bloem J."/>
            <person name="Labutti K."/>
            <person name="Salamov A."/>
            <person name="Andreopoulos B."/>
            <person name="Baker S."/>
            <person name="Barry K."/>
            <person name="Bills G."/>
            <person name="Bluhm B."/>
            <person name="Cannon C."/>
            <person name="Castanera R."/>
            <person name="Culley D."/>
            <person name="Daum C."/>
            <person name="Ezra D."/>
            <person name="Gonzalez J."/>
            <person name="Henrissat B."/>
            <person name="Kuo A."/>
            <person name="Liang C."/>
            <person name="Lipzen A."/>
            <person name="Lutzoni F."/>
            <person name="Magnuson J."/>
            <person name="Mondo S."/>
            <person name="Nolan M."/>
            <person name="Ohm R."/>
            <person name="Pangilinan J."/>
            <person name="Park H.-J."/>
            <person name="Ramirez L."/>
            <person name="Alfaro M."/>
            <person name="Sun H."/>
            <person name="Tritt A."/>
            <person name="Yoshinaga Y."/>
            <person name="Zwiers L.-H."/>
            <person name="Turgeon B."/>
            <person name="Goodwin S."/>
            <person name="Spatafora J."/>
            <person name="Crous P."/>
            <person name="Grigoriev I."/>
        </authorList>
    </citation>
    <scope>NUCLEOTIDE SEQUENCE</scope>
    <source>
        <strain evidence="2">CBS 379.55</strain>
    </source>
</reference>
<protein>
    <submittedName>
        <fullName evidence="2">Uncharacterized protein</fullName>
    </submittedName>
</protein>
<name>A0A6A6J9N7_WESOR</name>
<dbReference type="AlphaFoldDB" id="A0A6A6J9N7"/>
<evidence type="ECO:0000313" key="2">
    <source>
        <dbReference type="EMBL" id="KAF2273300.1"/>
    </source>
</evidence>
<gene>
    <name evidence="2" type="ORF">EI97DRAFT_160778</name>
</gene>
<feature type="compositionally biased region" description="Basic and acidic residues" evidence="1">
    <location>
        <begin position="110"/>
        <end position="122"/>
    </location>
</feature>
<feature type="compositionally biased region" description="Pro residues" evidence="1">
    <location>
        <begin position="133"/>
        <end position="144"/>
    </location>
</feature>
<evidence type="ECO:0000256" key="1">
    <source>
        <dbReference type="SAM" id="MobiDB-lite"/>
    </source>
</evidence>
<organism evidence="2 3">
    <name type="scientific">Westerdykella ornata</name>
    <dbReference type="NCBI Taxonomy" id="318751"/>
    <lineage>
        <taxon>Eukaryota</taxon>
        <taxon>Fungi</taxon>
        <taxon>Dikarya</taxon>
        <taxon>Ascomycota</taxon>
        <taxon>Pezizomycotina</taxon>
        <taxon>Dothideomycetes</taxon>
        <taxon>Pleosporomycetidae</taxon>
        <taxon>Pleosporales</taxon>
        <taxon>Sporormiaceae</taxon>
        <taxon>Westerdykella</taxon>
    </lineage>
</organism>
<dbReference type="Proteomes" id="UP000800097">
    <property type="component" value="Unassembled WGS sequence"/>
</dbReference>
<sequence length="229" mass="25492">MHIAGTRRSVFSRLCPSVIRRISSLSPSETPKTLISRALTIARHPCRRRLCLMHDCGFRCYMTLQLWKSIKYRYFKSPTNSNTKGSRISAERRRPAPSQSNVTPTPKQIKASDWDSQSDRRHGPGLQFTRPIPASPLPASPPATAPRHTRKSPVADVDPWGCSVTPKHRLAAFITDQSHVPDEPDATLSASPRLSCCRPSDSVHSIYHSTVQYVQSICLPPCSRSTSPP</sequence>
<dbReference type="RefSeq" id="XP_033650839.1">
    <property type="nucleotide sequence ID" value="XM_033793339.1"/>
</dbReference>
<proteinExistence type="predicted"/>
<feature type="region of interest" description="Disordered" evidence="1">
    <location>
        <begin position="79"/>
        <end position="159"/>
    </location>
</feature>
<keyword evidence="3" id="KW-1185">Reference proteome</keyword>
<feature type="compositionally biased region" description="Polar residues" evidence="1">
    <location>
        <begin position="97"/>
        <end position="106"/>
    </location>
</feature>
<dbReference type="EMBL" id="ML986511">
    <property type="protein sequence ID" value="KAF2273300.1"/>
    <property type="molecule type" value="Genomic_DNA"/>
</dbReference>
<accession>A0A6A6J9N7</accession>
<evidence type="ECO:0000313" key="3">
    <source>
        <dbReference type="Proteomes" id="UP000800097"/>
    </source>
</evidence>